<dbReference type="Gramene" id="PUZ70287">
    <property type="protein sequence ID" value="PUZ70287"/>
    <property type="gene ID" value="GQ55_2G215700"/>
</dbReference>
<dbReference type="EMBL" id="CM009750">
    <property type="protein sequence ID" value="PUZ70286.1"/>
    <property type="molecule type" value="Genomic_DNA"/>
</dbReference>
<sequence>MLKQCSHAFTVQHPNQRKFPISDFVIQFRTKKDHDTILNYKFLTDNNHTFTLAPWTDDARSFTERWSVPITIEIHGIPPHAFHASSLNALLDPHCDVENYVMDKKAGTCTIEAFALNTNSIPSTGLLSYQRRTGYETTIYSFPVTLKTKLSTKPRRLPSDWLGPPYVEIHPDYDNPPSIKDHAENIDPDMIRECNRAIFEAELEDERRLNVVPRFGGASYSGESSDSDDPNDAYYYPDSDREPKNW</sequence>
<dbReference type="Proteomes" id="UP000244336">
    <property type="component" value="Chromosome 2"/>
</dbReference>
<organism evidence="2 3">
    <name type="scientific">Panicum hallii var. hallii</name>
    <dbReference type="NCBI Taxonomy" id="1504633"/>
    <lineage>
        <taxon>Eukaryota</taxon>
        <taxon>Viridiplantae</taxon>
        <taxon>Streptophyta</taxon>
        <taxon>Embryophyta</taxon>
        <taxon>Tracheophyta</taxon>
        <taxon>Spermatophyta</taxon>
        <taxon>Magnoliopsida</taxon>
        <taxon>Liliopsida</taxon>
        <taxon>Poales</taxon>
        <taxon>Poaceae</taxon>
        <taxon>PACMAD clade</taxon>
        <taxon>Panicoideae</taxon>
        <taxon>Panicodae</taxon>
        <taxon>Paniceae</taxon>
        <taxon>Panicinae</taxon>
        <taxon>Panicum</taxon>
        <taxon>Panicum sect. Panicum</taxon>
    </lineage>
</organism>
<evidence type="ECO:0000313" key="3">
    <source>
        <dbReference type="Proteomes" id="UP000244336"/>
    </source>
</evidence>
<keyword evidence="3" id="KW-1185">Reference proteome</keyword>
<feature type="region of interest" description="Disordered" evidence="1">
    <location>
        <begin position="215"/>
        <end position="246"/>
    </location>
</feature>
<dbReference type="OrthoDB" id="690292at2759"/>
<gene>
    <name evidence="2" type="ORF">GQ55_2G215700</name>
</gene>
<dbReference type="Gramene" id="PUZ70289">
    <property type="protein sequence ID" value="PUZ70289"/>
    <property type="gene ID" value="GQ55_2G215700"/>
</dbReference>
<dbReference type="Gramene" id="PUZ70285">
    <property type="protein sequence ID" value="PUZ70285"/>
    <property type="gene ID" value="GQ55_2G215700"/>
</dbReference>
<dbReference type="EMBL" id="CM009750">
    <property type="protein sequence ID" value="PUZ70288.1"/>
    <property type="molecule type" value="Genomic_DNA"/>
</dbReference>
<protein>
    <recommendedName>
        <fullName evidence="4">DUF4283 domain-containing protein</fullName>
    </recommendedName>
</protein>
<dbReference type="Gramene" id="PUZ70286">
    <property type="protein sequence ID" value="PUZ70286"/>
    <property type="gene ID" value="GQ55_2G215700"/>
</dbReference>
<evidence type="ECO:0008006" key="4">
    <source>
        <dbReference type="Google" id="ProtNLM"/>
    </source>
</evidence>
<dbReference type="EMBL" id="CM009750">
    <property type="protein sequence ID" value="PUZ70287.1"/>
    <property type="molecule type" value="Genomic_DNA"/>
</dbReference>
<dbReference type="EMBL" id="CM009750">
    <property type="protein sequence ID" value="PUZ70285.1"/>
    <property type="molecule type" value="Genomic_DNA"/>
</dbReference>
<dbReference type="AlphaFoldDB" id="A0A2T7ER46"/>
<evidence type="ECO:0000313" key="2">
    <source>
        <dbReference type="EMBL" id="PUZ70285.1"/>
    </source>
</evidence>
<accession>A0A2T7ER46</accession>
<proteinExistence type="predicted"/>
<dbReference type="EMBL" id="CM009750">
    <property type="protein sequence ID" value="PUZ70289.1"/>
    <property type="molecule type" value="Genomic_DNA"/>
</dbReference>
<name>A0A2T7ER46_9POAL</name>
<evidence type="ECO:0000256" key="1">
    <source>
        <dbReference type="SAM" id="MobiDB-lite"/>
    </source>
</evidence>
<reference evidence="2 3" key="1">
    <citation type="submission" date="2018-04" db="EMBL/GenBank/DDBJ databases">
        <title>WGS assembly of Panicum hallii var. hallii HAL2.</title>
        <authorList>
            <person name="Lovell J."/>
            <person name="Jenkins J."/>
            <person name="Lowry D."/>
            <person name="Mamidi S."/>
            <person name="Sreedasyam A."/>
            <person name="Weng X."/>
            <person name="Barry K."/>
            <person name="Bonette J."/>
            <person name="Campitelli B."/>
            <person name="Daum C."/>
            <person name="Gordon S."/>
            <person name="Gould B."/>
            <person name="Lipzen A."/>
            <person name="MacQueen A."/>
            <person name="Palacio-Mejia J."/>
            <person name="Plott C."/>
            <person name="Shakirov E."/>
            <person name="Shu S."/>
            <person name="Yoshinaga Y."/>
            <person name="Zane M."/>
            <person name="Rokhsar D."/>
            <person name="Grimwood J."/>
            <person name="Schmutz J."/>
            <person name="Juenger T."/>
        </authorList>
    </citation>
    <scope>NUCLEOTIDE SEQUENCE [LARGE SCALE GENOMIC DNA]</scope>
    <source>
        <strain evidence="3">cv. HAL2</strain>
        <strain evidence="2">HAL2</strain>
    </source>
</reference>
<dbReference type="Gramene" id="PUZ70288">
    <property type="protein sequence ID" value="PUZ70288"/>
    <property type="gene ID" value="GQ55_2G215700"/>
</dbReference>
<dbReference type="EMBL" id="CM009750">
    <property type="protein sequence ID" value="PUZ70290.1"/>
    <property type="molecule type" value="Genomic_DNA"/>
</dbReference>
<dbReference type="Gramene" id="PUZ70290">
    <property type="protein sequence ID" value="PUZ70290"/>
    <property type="gene ID" value="GQ55_2G215700"/>
</dbReference>